<dbReference type="Proteomes" id="UP000053477">
    <property type="component" value="Unassembled WGS sequence"/>
</dbReference>
<name>A0A0H2R960_9AGAM</name>
<gene>
    <name evidence="1" type="ORF">SCHPADRAFT_704668</name>
</gene>
<organism evidence="1 2">
    <name type="scientific">Schizopora paradoxa</name>
    <dbReference type="NCBI Taxonomy" id="27342"/>
    <lineage>
        <taxon>Eukaryota</taxon>
        <taxon>Fungi</taxon>
        <taxon>Dikarya</taxon>
        <taxon>Basidiomycota</taxon>
        <taxon>Agaricomycotina</taxon>
        <taxon>Agaricomycetes</taxon>
        <taxon>Hymenochaetales</taxon>
        <taxon>Schizoporaceae</taxon>
        <taxon>Schizopora</taxon>
    </lineage>
</organism>
<accession>A0A0H2R960</accession>
<protein>
    <submittedName>
        <fullName evidence="1">Uncharacterized protein</fullName>
    </submittedName>
</protein>
<evidence type="ECO:0000313" key="2">
    <source>
        <dbReference type="Proteomes" id="UP000053477"/>
    </source>
</evidence>
<proteinExistence type="predicted"/>
<dbReference type="AlphaFoldDB" id="A0A0H2R960"/>
<evidence type="ECO:0000313" key="1">
    <source>
        <dbReference type="EMBL" id="KLO05998.1"/>
    </source>
</evidence>
<reference evidence="1 2" key="1">
    <citation type="submission" date="2015-04" db="EMBL/GenBank/DDBJ databases">
        <title>Complete genome sequence of Schizopora paradoxa KUC8140, a cosmopolitan wood degrader in East Asia.</title>
        <authorList>
            <consortium name="DOE Joint Genome Institute"/>
            <person name="Min B."/>
            <person name="Park H."/>
            <person name="Jang Y."/>
            <person name="Kim J.-J."/>
            <person name="Kim K.H."/>
            <person name="Pangilinan J."/>
            <person name="Lipzen A."/>
            <person name="Riley R."/>
            <person name="Grigoriev I.V."/>
            <person name="Spatafora J.W."/>
            <person name="Choi I.-G."/>
        </authorList>
    </citation>
    <scope>NUCLEOTIDE SEQUENCE [LARGE SCALE GENOMIC DNA]</scope>
    <source>
        <strain evidence="1 2">KUC8140</strain>
    </source>
</reference>
<dbReference type="EMBL" id="KQ086248">
    <property type="protein sequence ID" value="KLO05998.1"/>
    <property type="molecule type" value="Genomic_DNA"/>
</dbReference>
<keyword evidence="2" id="KW-1185">Reference proteome</keyword>
<dbReference type="InParanoid" id="A0A0H2R960"/>
<sequence>MMEATHVHWHAHERCTSNCDVDFGVVFITTRGDKLLRSIGVCRLQRFVMMHRGVFKTRTRLVTILRKRPSGFGFSLSTLQLIELLSGLLAHQPDRSCALMVDGRTWTDEGGTSSELDPWS</sequence>